<evidence type="ECO:0000313" key="2">
    <source>
        <dbReference type="Proteomes" id="UP000004457"/>
    </source>
</evidence>
<comment type="caution">
    <text evidence="1">The sequence shown here is derived from an EMBL/GenBank/DDBJ whole genome shotgun (WGS) entry which is preliminary data.</text>
</comment>
<dbReference type="AlphaFoldDB" id="C0EMV0"/>
<accession>C0EMV0</accession>
<sequence>MKQYFFNFYRQVATGRLKNFRRQIKHYLSLKSKVFSNVRRI</sequence>
<dbReference type="EMBL" id="ACEN01000062">
    <property type="protein sequence ID" value="EEG33572.1"/>
    <property type="molecule type" value="Genomic_DNA"/>
</dbReference>
<reference evidence="1 2" key="1">
    <citation type="submission" date="2009-01" db="EMBL/GenBank/DDBJ databases">
        <authorList>
            <person name="Fulton L."/>
            <person name="Clifton S."/>
            <person name="Chinwalla A.T."/>
            <person name="Mitreva M."/>
            <person name="Sodergren E."/>
            <person name="Weinstock G."/>
            <person name="Clifton S."/>
            <person name="Dooling D.J."/>
            <person name="Fulton B."/>
            <person name="Minx P."/>
            <person name="Pepin K.H."/>
            <person name="Johnson M."/>
            <person name="Bhonagiri V."/>
            <person name="Nash W.E."/>
            <person name="Mardis E.R."/>
            <person name="Wilson R.K."/>
        </authorList>
    </citation>
    <scope>NUCLEOTIDE SEQUENCE [LARGE SCALE GENOMIC DNA]</scope>
    <source>
        <strain evidence="1 2">NRL30031/H210</strain>
    </source>
</reference>
<keyword evidence="2" id="KW-1185">Reference proteome</keyword>
<protein>
    <submittedName>
        <fullName evidence="1">Uncharacterized protein</fullName>
    </submittedName>
</protein>
<organism evidence="1 2">
    <name type="scientific">Neisseria flavescens NRL30031/H210</name>
    <dbReference type="NCBI Taxonomy" id="546264"/>
    <lineage>
        <taxon>Bacteria</taxon>
        <taxon>Pseudomonadati</taxon>
        <taxon>Pseudomonadota</taxon>
        <taxon>Betaproteobacteria</taxon>
        <taxon>Neisseriales</taxon>
        <taxon>Neisseriaceae</taxon>
        <taxon>Neisseria</taxon>
    </lineage>
</organism>
<evidence type="ECO:0000313" key="1">
    <source>
        <dbReference type="EMBL" id="EEG33572.1"/>
    </source>
</evidence>
<proteinExistence type="predicted"/>
<dbReference type="Proteomes" id="UP000004457">
    <property type="component" value="Unassembled WGS sequence"/>
</dbReference>
<gene>
    <name evidence="1" type="ORF">NEIFLAOT_01277</name>
</gene>
<name>C0EMV0_NEIFL</name>